<organism evidence="4 5">
    <name type="scientific">Candidatus Tenderia electrophaga</name>
    <dbReference type="NCBI Taxonomy" id="1748243"/>
    <lineage>
        <taxon>Bacteria</taxon>
        <taxon>Pseudomonadati</taxon>
        <taxon>Pseudomonadota</taxon>
        <taxon>Gammaproteobacteria</taxon>
        <taxon>Candidatus Tenderiales</taxon>
        <taxon>Candidatus Tenderiaceae</taxon>
        <taxon>Candidatus Tenderia</taxon>
    </lineage>
</organism>
<dbReference type="Pfam" id="PF13245">
    <property type="entry name" value="AAA_19"/>
    <property type="match status" value="1"/>
</dbReference>
<dbReference type="GO" id="GO:0003677">
    <property type="term" value="F:DNA binding"/>
    <property type="evidence" value="ECO:0007669"/>
    <property type="project" value="InterPro"/>
</dbReference>
<evidence type="ECO:0000313" key="4">
    <source>
        <dbReference type="EMBL" id="ALP53649.1"/>
    </source>
</evidence>
<dbReference type="InterPro" id="IPR011528">
    <property type="entry name" value="NERD"/>
</dbReference>
<feature type="domain" description="NERD" evidence="2">
    <location>
        <begin position="18"/>
        <end position="123"/>
    </location>
</feature>
<dbReference type="AlphaFoldDB" id="A0A0S2TES2"/>
<feature type="domain" description="UvrD-like helicase C-terminal" evidence="3">
    <location>
        <begin position="513"/>
        <end position="559"/>
    </location>
</feature>
<sequence>MGQMIPKLSEREIDRLESAAEAKLYRALRGLLPEAYLVLFQVNWILRREDDQARDGEADFLIAHPEHGYLCVEVKGGGVCFEGNTGHWYSIDRHNVKHEIKNPVEQALRAKYSILTKLRENPRWGLHGPGRIACGHAVFFPDINEAAPIVRADLPGCLIGITDDLRNIREWVGAALEYWSSNDNSANPIGPRGMEIIKNTFAHSFEVSPLISARIRDQEEQRLRLTQDQIRVLDVLRTQRRVSISGGAGTGKTVLAVEKAKRLASEGFNTLLTCYNRQLADHLSDVCGAVENLDVMSFHQLCYLRVKMAGEQSGREMLDEAKKTYPGMDLFDVQYPAALSYSLDVVPNQYDAIVCDEGQDFREEYWFPIEMLLADYETSPLYIFFDDNQNIYSRARSFPIKNESYLLVTNCRNTDQIHDAAYQYYKGEPVVPSGIAGEEIQLIEALRHDAQATRLHSKIVELIAKEKVVPGDIVVLVADGLRKQEYYDELLGRPLPRPSQWAVEGVTREEAVLLDTVKRFKGLESPIVFLWGLDTLDLDREQELLYVGLSRAKSVVYVVSSSDVSRKVCDATKHDA</sequence>
<dbReference type="Proteomes" id="UP000055136">
    <property type="component" value="Chromosome"/>
</dbReference>
<dbReference type="EMBL" id="CP013099">
    <property type="protein sequence ID" value="ALP53649.1"/>
    <property type="molecule type" value="Genomic_DNA"/>
</dbReference>
<accession>A0A0S2TES2</accession>
<dbReference type="GO" id="GO:0005524">
    <property type="term" value="F:ATP binding"/>
    <property type="evidence" value="ECO:0007669"/>
    <property type="project" value="InterPro"/>
</dbReference>
<dbReference type="GO" id="GO:0000725">
    <property type="term" value="P:recombinational repair"/>
    <property type="evidence" value="ECO:0007669"/>
    <property type="project" value="TreeGrafter"/>
</dbReference>
<protein>
    <recommendedName>
        <fullName evidence="1">DNA 3'-5' helicase II</fullName>
    </recommendedName>
</protein>
<dbReference type="Gene3D" id="3.40.50.300">
    <property type="entry name" value="P-loop containing nucleotide triphosphate hydrolases"/>
    <property type="match status" value="2"/>
</dbReference>
<dbReference type="KEGG" id="tee:Tel_11175"/>
<evidence type="ECO:0000259" key="2">
    <source>
        <dbReference type="Pfam" id="PF08378"/>
    </source>
</evidence>
<proteinExistence type="predicted"/>
<dbReference type="Pfam" id="PF08378">
    <property type="entry name" value="NERD"/>
    <property type="match status" value="1"/>
</dbReference>
<evidence type="ECO:0000313" key="5">
    <source>
        <dbReference type="Proteomes" id="UP000055136"/>
    </source>
</evidence>
<evidence type="ECO:0000256" key="1">
    <source>
        <dbReference type="ARBA" id="ARBA00034923"/>
    </source>
</evidence>
<dbReference type="GO" id="GO:0005829">
    <property type="term" value="C:cytosol"/>
    <property type="evidence" value="ECO:0007669"/>
    <property type="project" value="TreeGrafter"/>
</dbReference>
<name>A0A0S2TES2_9GAMM</name>
<keyword evidence="5" id="KW-1185">Reference proteome</keyword>
<dbReference type="SUPFAM" id="SSF52540">
    <property type="entry name" value="P-loop containing nucleoside triphosphate hydrolases"/>
    <property type="match status" value="1"/>
</dbReference>
<dbReference type="InterPro" id="IPR027785">
    <property type="entry name" value="UvrD-like_helicase_C"/>
</dbReference>
<evidence type="ECO:0000259" key="3">
    <source>
        <dbReference type="Pfam" id="PF13538"/>
    </source>
</evidence>
<dbReference type="GO" id="GO:0043138">
    <property type="term" value="F:3'-5' DNA helicase activity"/>
    <property type="evidence" value="ECO:0007669"/>
    <property type="project" value="TreeGrafter"/>
</dbReference>
<dbReference type="InterPro" id="IPR027417">
    <property type="entry name" value="P-loop_NTPase"/>
</dbReference>
<reference evidence="4" key="1">
    <citation type="submission" date="2015-10" db="EMBL/GenBank/DDBJ databases">
        <title>Description of Candidatus Tenderia electrophaga gen. nov, sp. nov., an Uncultivated Electroautotroph from a Biocathode Enrichment.</title>
        <authorList>
            <person name="Eddie B.J."/>
            <person name="Malanoski A.P."/>
            <person name="Wang Z."/>
            <person name="Hall R.J."/>
            <person name="Oh S.D."/>
            <person name="Heiner C."/>
            <person name="Lin B."/>
            <person name="Strycharz-Glaven S.M."/>
        </authorList>
    </citation>
    <scope>NUCLEOTIDE SEQUENCE [LARGE SCALE GENOMIC DNA]</scope>
    <source>
        <strain evidence="4">NRL1</strain>
    </source>
</reference>
<dbReference type="PANTHER" id="PTHR11070:SF2">
    <property type="entry name" value="ATP-DEPENDENT DNA HELICASE SRS2"/>
    <property type="match status" value="1"/>
</dbReference>
<dbReference type="InterPro" id="IPR000212">
    <property type="entry name" value="DNA_helicase_UvrD/REP"/>
</dbReference>
<dbReference type="Pfam" id="PF13538">
    <property type="entry name" value="UvrD_C_2"/>
    <property type="match status" value="1"/>
</dbReference>
<dbReference type="STRING" id="1748243.Tel_11175"/>
<gene>
    <name evidence="4" type="ORF">Tel_11175</name>
</gene>
<dbReference type="PANTHER" id="PTHR11070">
    <property type="entry name" value="UVRD / RECB / PCRA DNA HELICASE FAMILY MEMBER"/>
    <property type="match status" value="1"/>
</dbReference>